<dbReference type="Proteomes" id="UP000262172">
    <property type="component" value="Unassembled WGS sequence"/>
</dbReference>
<dbReference type="InterPro" id="IPR020846">
    <property type="entry name" value="MFS_dom"/>
</dbReference>
<dbReference type="RefSeq" id="WP_116242575.1">
    <property type="nucleotide sequence ID" value="NZ_QUAB01000044.1"/>
</dbReference>
<keyword evidence="5 6" id="KW-0472">Membrane</keyword>
<evidence type="ECO:0000313" key="8">
    <source>
        <dbReference type="EMBL" id="REJ04971.1"/>
    </source>
</evidence>
<dbReference type="PROSITE" id="PS50850">
    <property type="entry name" value="MFS"/>
    <property type="match status" value="1"/>
</dbReference>
<dbReference type="PANTHER" id="PTHR42718">
    <property type="entry name" value="MAJOR FACILITATOR SUPERFAMILY MULTIDRUG TRANSPORTER MFSC"/>
    <property type="match status" value="1"/>
</dbReference>
<dbReference type="GO" id="GO:0005886">
    <property type="term" value="C:plasma membrane"/>
    <property type="evidence" value="ECO:0007669"/>
    <property type="project" value="UniProtKB-SubCell"/>
</dbReference>
<evidence type="ECO:0000256" key="6">
    <source>
        <dbReference type="SAM" id="Phobius"/>
    </source>
</evidence>
<feature type="transmembrane region" description="Helical" evidence="6">
    <location>
        <begin position="201"/>
        <end position="222"/>
    </location>
</feature>
<dbReference type="InterPro" id="IPR036259">
    <property type="entry name" value="MFS_trans_sf"/>
</dbReference>
<feature type="transmembrane region" description="Helical" evidence="6">
    <location>
        <begin position="312"/>
        <end position="332"/>
    </location>
</feature>
<accession>A0A371NRZ2</accession>
<feature type="transmembrane region" description="Helical" evidence="6">
    <location>
        <begin position="234"/>
        <end position="252"/>
    </location>
</feature>
<feature type="transmembrane region" description="Helical" evidence="6">
    <location>
        <begin position="344"/>
        <end position="364"/>
    </location>
</feature>
<dbReference type="OrthoDB" id="4484751at2"/>
<dbReference type="EMBL" id="QUAB01000044">
    <property type="protein sequence ID" value="REJ04971.1"/>
    <property type="molecule type" value="Genomic_DNA"/>
</dbReference>
<keyword evidence="4 6" id="KW-1133">Transmembrane helix</keyword>
<feature type="transmembrane region" description="Helical" evidence="6">
    <location>
        <begin position="273"/>
        <end position="292"/>
    </location>
</feature>
<feature type="transmembrane region" description="Helical" evidence="6">
    <location>
        <begin position="49"/>
        <end position="68"/>
    </location>
</feature>
<keyword evidence="2" id="KW-0813">Transport</keyword>
<reference evidence="8 9" key="1">
    <citation type="submission" date="2018-08" db="EMBL/GenBank/DDBJ databases">
        <title>Isolation, diversity and antifungal activity of Actinobacteria from cow dung.</title>
        <authorList>
            <person name="Ling L."/>
        </authorList>
    </citation>
    <scope>NUCLEOTIDE SEQUENCE [LARGE SCALE GENOMIC DNA]</scope>
    <source>
        <strain evidence="8 9">NEAU-LLE</strain>
    </source>
</reference>
<comment type="caution">
    <text evidence="8">The sequence shown here is derived from an EMBL/GenBank/DDBJ whole genome shotgun (WGS) entry which is preliminary data.</text>
</comment>
<evidence type="ECO:0000256" key="4">
    <source>
        <dbReference type="ARBA" id="ARBA00022989"/>
    </source>
</evidence>
<evidence type="ECO:0000259" key="7">
    <source>
        <dbReference type="PROSITE" id="PS50850"/>
    </source>
</evidence>
<feature type="transmembrane region" description="Helical" evidence="6">
    <location>
        <begin position="370"/>
        <end position="392"/>
    </location>
</feature>
<evidence type="ECO:0000256" key="5">
    <source>
        <dbReference type="ARBA" id="ARBA00023136"/>
    </source>
</evidence>
<feature type="transmembrane region" description="Helical" evidence="6">
    <location>
        <begin position="451"/>
        <end position="471"/>
    </location>
</feature>
<dbReference type="AlphaFoldDB" id="A0A371NRZ2"/>
<feature type="transmembrane region" description="Helical" evidence="6">
    <location>
        <begin position="413"/>
        <end position="431"/>
    </location>
</feature>
<dbReference type="GO" id="GO:0022857">
    <property type="term" value="F:transmembrane transporter activity"/>
    <property type="evidence" value="ECO:0007669"/>
    <property type="project" value="InterPro"/>
</dbReference>
<dbReference type="Pfam" id="PF07690">
    <property type="entry name" value="MFS_1"/>
    <property type="match status" value="1"/>
</dbReference>
<feature type="transmembrane region" description="Helical" evidence="6">
    <location>
        <begin position="137"/>
        <end position="160"/>
    </location>
</feature>
<dbReference type="SUPFAM" id="SSF103473">
    <property type="entry name" value="MFS general substrate transporter"/>
    <property type="match status" value="1"/>
</dbReference>
<protein>
    <submittedName>
        <fullName evidence="8">MFS transporter</fullName>
    </submittedName>
</protein>
<sequence length="490" mass="50525">MSRTKTLGALATVVGFLAFVEFTSGVIQGYYTPMLSDIARNLGIHDADVNWLEGAQLMLSALVVPAFAKLGDMVGHKRMLLISTALTAAAALVLPFTDSFPVFLAAWALMGFYTVWLPLEIALIWSRSRRMDARSAITARAAGLLVAALETGAIIGALVGGALVDALPLTVVLLVPALMVVLCFFVILFGVKESPEPTGGIFDTVGLVLISLALVAFTGGLGLLRLDGGLVNPWSWAVVLLGLVLVVPFVLWELRHEDPIIDVRMFRSPALGPVFLTAGLFGVSVLGAQAPLSTFARTDPTVYGYGLGTTGFATSLLIGVYLIAMIVGALLFPMIARRLTPRVTLIGASVLVGVGFLLFLPLHATYVQVVTNMVVVGLGSGALVAALPAAAASAAPASQTGVATGLTNSVKTVGGAMASCVFGIALLHGAVETSVVAGGAEGTAGSFAGYVTVWVVCGATALAAAVILCFVPKQAFTDRAEAEASEPVLN</sequence>
<feature type="transmembrane region" description="Helical" evidence="6">
    <location>
        <begin position="166"/>
        <end position="189"/>
    </location>
</feature>
<dbReference type="PANTHER" id="PTHR42718:SF9">
    <property type="entry name" value="MAJOR FACILITATOR SUPERFAMILY MULTIDRUG TRANSPORTER MFSC"/>
    <property type="match status" value="1"/>
</dbReference>
<proteinExistence type="predicted"/>
<evidence type="ECO:0000256" key="2">
    <source>
        <dbReference type="ARBA" id="ARBA00022448"/>
    </source>
</evidence>
<feature type="domain" description="Major facilitator superfamily (MFS) profile" evidence="7">
    <location>
        <begin position="13"/>
        <end position="475"/>
    </location>
</feature>
<keyword evidence="9" id="KW-1185">Reference proteome</keyword>
<dbReference type="Gene3D" id="1.20.1250.20">
    <property type="entry name" value="MFS general substrate transporter like domains"/>
    <property type="match status" value="2"/>
</dbReference>
<evidence type="ECO:0000256" key="3">
    <source>
        <dbReference type="ARBA" id="ARBA00022692"/>
    </source>
</evidence>
<comment type="subcellular location">
    <subcellularLocation>
        <location evidence="1">Cell membrane</location>
        <topology evidence="1">Multi-pass membrane protein</topology>
    </subcellularLocation>
</comment>
<keyword evidence="3 6" id="KW-0812">Transmembrane</keyword>
<dbReference type="InterPro" id="IPR011701">
    <property type="entry name" value="MFS"/>
</dbReference>
<feature type="transmembrane region" description="Helical" evidence="6">
    <location>
        <begin position="80"/>
        <end position="97"/>
    </location>
</feature>
<name>A0A371NRZ2_9MICO</name>
<gene>
    <name evidence="8" type="ORF">DY023_12025</name>
</gene>
<organism evidence="8 9">
    <name type="scientific">Microbacterium bovistercoris</name>
    <dbReference type="NCBI Taxonomy" id="2293570"/>
    <lineage>
        <taxon>Bacteria</taxon>
        <taxon>Bacillati</taxon>
        <taxon>Actinomycetota</taxon>
        <taxon>Actinomycetes</taxon>
        <taxon>Micrococcales</taxon>
        <taxon>Microbacteriaceae</taxon>
        <taxon>Microbacterium</taxon>
    </lineage>
</organism>
<feature type="transmembrane region" description="Helical" evidence="6">
    <location>
        <begin position="103"/>
        <end position="125"/>
    </location>
</feature>
<evidence type="ECO:0000256" key="1">
    <source>
        <dbReference type="ARBA" id="ARBA00004651"/>
    </source>
</evidence>
<evidence type="ECO:0000313" key="9">
    <source>
        <dbReference type="Proteomes" id="UP000262172"/>
    </source>
</evidence>